<feature type="transmembrane region" description="Helical" evidence="13">
    <location>
        <begin position="12"/>
        <end position="33"/>
    </location>
</feature>
<dbReference type="InterPro" id="IPR036097">
    <property type="entry name" value="HisK_dim/P_sf"/>
</dbReference>
<keyword evidence="5" id="KW-0808">Transferase</keyword>
<dbReference type="EMBL" id="NXIE01000001">
    <property type="protein sequence ID" value="RXK14176.1"/>
    <property type="molecule type" value="Genomic_DNA"/>
</dbReference>
<dbReference type="SMART" id="SM00387">
    <property type="entry name" value="HATPase_c"/>
    <property type="match status" value="1"/>
</dbReference>
<evidence type="ECO:0000313" key="16">
    <source>
        <dbReference type="Proteomes" id="UP000289718"/>
    </source>
</evidence>
<sequence>MSYLTSTKKNTILFISTIGIINTVLAIIVFFFLKNEQKESLYKAKLEIAKLEFQKTQEQLTTELEHYKLILKALKENKDLKRFLNDKQNTYNYLVEDYIDFTKANKNIFQLRYIDKSGLEIIRIEKNDKNKVYAAKVFQDKSKRYYFQQTLKLKKGEFYISDFDLNVENNEIEKPFKATIRVGTPIYINDKLKGILIINFLANDLINHIKNKKDFNVYFIDNKKNFLIHPDSKKNWSTQLKTNYKVFAEIKNFNSLSKNKRFNDSNWTFYLNTISITDKDFYIIYSIKEEIFKKYMDKISREIIFFFISIFILSLPFVFLGAYLQSIKMRILENLINNIPFPICLKDNKGVFLIVNNCLTKLYGCKSKEELIGKNSYDFEHQKLPYSCKKRDDEVIKKRKIEFEDIVILKNNKKLYYDTKIIKLSFLGIFNKTYILGVAIDITAMKILNEELEQKVFEEVTKRIDTEKLLTEKAKLAEMGNMIDNIIHQWKQPLSIIKATTQALEFNEELHNLTEEQKRTYLNNINQNIDFMVDTADDFRRFLAPNKIKVDFNIYECINKITKILYFKFKKNQILINNKIDKQINIYGYKSEFCQVVLNIINNALDKFVENSHLENKTIEVSSIKDDDNLIITIKDNAGGIDSGIIKKIFDERFTTKGDKGSGIGLSISKRIMINSFKGDILAENNKDGATFKIYIKLEA</sequence>
<dbReference type="SMART" id="SM00091">
    <property type="entry name" value="PAS"/>
    <property type="match status" value="1"/>
</dbReference>
<dbReference type="AlphaFoldDB" id="A0A4V1M1K3"/>
<dbReference type="Pfam" id="PF21623">
    <property type="entry name" value="HK_sensor_dom_bact"/>
    <property type="match status" value="1"/>
</dbReference>
<dbReference type="SUPFAM" id="SSF47384">
    <property type="entry name" value="Homodimeric domain of signal transducing histidine kinase"/>
    <property type="match status" value="1"/>
</dbReference>
<dbReference type="OrthoDB" id="9804645at2"/>
<evidence type="ECO:0000256" key="13">
    <source>
        <dbReference type="SAM" id="Phobius"/>
    </source>
</evidence>
<protein>
    <recommendedName>
        <fullName evidence="3">histidine kinase</fullName>
        <ecNumber evidence="3">2.7.13.3</ecNumber>
    </recommendedName>
</protein>
<accession>A0A4V1M1K3</accession>
<name>A0A4V1M1K3_9BACT</name>
<keyword evidence="6 13" id="KW-0812">Transmembrane</keyword>
<keyword evidence="16" id="KW-1185">Reference proteome</keyword>
<evidence type="ECO:0000256" key="6">
    <source>
        <dbReference type="ARBA" id="ARBA00022692"/>
    </source>
</evidence>
<dbReference type="GO" id="GO:0007234">
    <property type="term" value="P:osmosensory signaling via phosphorelay pathway"/>
    <property type="evidence" value="ECO:0007669"/>
    <property type="project" value="TreeGrafter"/>
</dbReference>
<dbReference type="InterPro" id="IPR029151">
    <property type="entry name" value="Sensor-like_sf"/>
</dbReference>
<keyword evidence="10 13" id="KW-1133">Transmembrane helix</keyword>
<reference evidence="15 16" key="1">
    <citation type="submission" date="2017-09" db="EMBL/GenBank/DDBJ databases">
        <title>Genomics of the genus Arcobacter.</title>
        <authorList>
            <person name="Perez-Cataluna A."/>
            <person name="Figueras M.J."/>
            <person name="Salas-Masso N."/>
        </authorList>
    </citation>
    <scope>NUCLEOTIDE SEQUENCE [LARGE SCALE GENOMIC DNA]</scope>
    <source>
        <strain evidence="15 16">F156-34</strain>
    </source>
</reference>
<evidence type="ECO:0000256" key="1">
    <source>
        <dbReference type="ARBA" id="ARBA00000085"/>
    </source>
</evidence>
<dbReference type="InterPro" id="IPR003594">
    <property type="entry name" value="HATPase_dom"/>
</dbReference>
<dbReference type="CDD" id="cd00130">
    <property type="entry name" value="PAS"/>
    <property type="match status" value="1"/>
</dbReference>
<keyword evidence="12 13" id="KW-0472">Membrane</keyword>
<keyword evidence="11" id="KW-0902">Two-component regulatory system</keyword>
<dbReference type="PROSITE" id="PS50109">
    <property type="entry name" value="HIS_KIN"/>
    <property type="match status" value="1"/>
</dbReference>
<proteinExistence type="predicted"/>
<dbReference type="EC" id="2.7.13.3" evidence="3"/>
<evidence type="ECO:0000256" key="7">
    <source>
        <dbReference type="ARBA" id="ARBA00022741"/>
    </source>
</evidence>
<feature type="transmembrane region" description="Helical" evidence="13">
    <location>
        <begin position="303"/>
        <end position="324"/>
    </location>
</feature>
<dbReference type="SUPFAM" id="SSF55874">
    <property type="entry name" value="ATPase domain of HSP90 chaperone/DNA topoisomerase II/histidine kinase"/>
    <property type="match status" value="1"/>
</dbReference>
<dbReference type="GO" id="GO:0000155">
    <property type="term" value="F:phosphorelay sensor kinase activity"/>
    <property type="evidence" value="ECO:0007669"/>
    <property type="project" value="InterPro"/>
</dbReference>
<dbReference type="Gene3D" id="3.30.565.10">
    <property type="entry name" value="Histidine kinase-like ATPase, C-terminal domain"/>
    <property type="match status" value="1"/>
</dbReference>
<dbReference type="InterPro" id="IPR035965">
    <property type="entry name" value="PAS-like_dom_sf"/>
</dbReference>
<evidence type="ECO:0000256" key="10">
    <source>
        <dbReference type="ARBA" id="ARBA00022989"/>
    </source>
</evidence>
<dbReference type="Gene3D" id="1.10.287.130">
    <property type="match status" value="1"/>
</dbReference>
<evidence type="ECO:0000256" key="8">
    <source>
        <dbReference type="ARBA" id="ARBA00022777"/>
    </source>
</evidence>
<gene>
    <name evidence="15" type="ORF">CP965_01640</name>
</gene>
<dbReference type="GO" id="GO:0000156">
    <property type="term" value="F:phosphorelay response regulator activity"/>
    <property type="evidence" value="ECO:0007669"/>
    <property type="project" value="TreeGrafter"/>
</dbReference>
<comment type="subcellular location">
    <subcellularLocation>
        <location evidence="2">Membrane</location>
        <topology evidence="2">Multi-pass membrane protein</topology>
    </subcellularLocation>
</comment>
<comment type="catalytic activity">
    <reaction evidence="1">
        <text>ATP + protein L-histidine = ADP + protein N-phospho-L-histidine.</text>
        <dbReference type="EC" id="2.7.13.3"/>
    </reaction>
</comment>
<dbReference type="Proteomes" id="UP000289718">
    <property type="component" value="Unassembled WGS sequence"/>
</dbReference>
<evidence type="ECO:0000256" key="11">
    <source>
        <dbReference type="ARBA" id="ARBA00023012"/>
    </source>
</evidence>
<feature type="domain" description="Histidine kinase" evidence="14">
    <location>
        <begin position="485"/>
        <end position="700"/>
    </location>
</feature>
<keyword evidence="9" id="KW-0067">ATP-binding</keyword>
<dbReference type="PANTHER" id="PTHR42878:SF7">
    <property type="entry name" value="SENSOR HISTIDINE KINASE GLRK"/>
    <property type="match status" value="1"/>
</dbReference>
<evidence type="ECO:0000259" key="14">
    <source>
        <dbReference type="PROSITE" id="PS50109"/>
    </source>
</evidence>
<dbReference type="InterPro" id="IPR050351">
    <property type="entry name" value="BphY/WalK/GraS-like"/>
</dbReference>
<dbReference type="Pfam" id="PF13426">
    <property type="entry name" value="PAS_9"/>
    <property type="match status" value="1"/>
</dbReference>
<dbReference type="Pfam" id="PF02518">
    <property type="entry name" value="HATPase_c"/>
    <property type="match status" value="1"/>
</dbReference>
<dbReference type="InterPro" id="IPR000014">
    <property type="entry name" value="PAS"/>
</dbReference>
<dbReference type="InterPro" id="IPR036890">
    <property type="entry name" value="HATPase_C_sf"/>
</dbReference>
<dbReference type="PANTHER" id="PTHR42878">
    <property type="entry name" value="TWO-COMPONENT HISTIDINE KINASE"/>
    <property type="match status" value="1"/>
</dbReference>
<dbReference type="GO" id="GO:0030295">
    <property type="term" value="F:protein kinase activator activity"/>
    <property type="evidence" value="ECO:0007669"/>
    <property type="project" value="TreeGrafter"/>
</dbReference>
<dbReference type="Gene3D" id="3.30.450.20">
    <property type="entry name" value="PAS domain"/>
    <property type="match status" value="2"/>
</dbReference>
<evidence type="ECO:0000256" key="2">
    <source>
        <dbReference type="ARBA" id="ARBA00004141"/>
    </source>
</evidence>
<dbReference type="GO" id="GO:0016020">
    <property type="term" value="C:membrane"/>
    <property type="evidence" value="ECO:0007669"/>
    <property type="project" value="UniProtKB-SubCell"/>
</dbReference>
<keyword evidence="4" id="KW-0597">Phosphoprotein</keyword>
<keyword evidence="7" id="KW-0547">Nucleotide-binding</keyword>
<dbReference type="SUPFAM" id="SSF103190">
    <property type="entry name" value="Sensory domain-like"/>
    <property type="match status" value="1"/>
</dbReference>
<dbReference type="NCBIfam" id="TIGR00229">
    <property type="entry name" value="sensory_box"/>
    <property type="match status" value="1"/>
</dbReference>
<evidence type="ECO:0000256" key="3">
    <source>
        <dbReference type="ARBA" id="ARBA00012438"/>
    </source>
</evidence>
<evidence type="ECO:0000256" key="12">
    <source>
        <dbReference type="ARBA" id="ARBA00023136"/>
    </source>
</evidence>
<dbReference type="RefSeq" id="WP_129060287.1">
    <property type="nucleotide sequence ID" value="NZ_NXIE01000001.1"/>
</dbReference>
<comment type="caution">
    <text evidence="15">The sequence shown here is derived from an EMBL/GenBank/DDBJ whole genome shotgun (WGS) entry which is preliminary data.</text>
</comment>
<evidence type="ECO:0000256" key="5">
    <source>
        <dbReference type="ARBA" id="ARBA00022679"/>
    </source>
</evidence>
<organism evidence="15 16">
    <name type="scientific">Halarcobacter mediterraneus</name>
    <dbReference type="NCBI Taxonomy" id="2023153"/>
    <lineage>
        <taxon>Bacteria</taxon>
        <taxon>Pseudomonadati</taxon>
        <taxon>Campylobacterota</taxon>
        <taxon>Epsilonproteobacteria</taxon>
        <taxon>Campylobacterales</taxon>
        <taxon>Arcobacteraceae</taxon>
        <taxon>Halarcobacter</taxon>
    </lineage>
</organism>
<keyword evidence="8" id="KW-0418">Kinase</keyword>
<evidence type="ECO:0000256" key="4">
    <source>
        <dbReference type="ARBA" id="ARBA00022553"/>
    </source>
</evidence>
<evidence type="ECO:0000313" key="15">
    <source>
        <dbReference type="EMBL" id="RXK14176.1"/>
    </source>
</evidence>
<dbReference type="GO" id="GO:0005524">
    <property type="term" value="F:ATP binding"/>
    <property type="evidence" value="ECO:0007669"/>
    <property type="project" value="UniProtKB-KW"/>
</dbReference>
<dbReference type="InterPro" id="IPR048760">
    <property type="entry name" value="VP0354-like_sensor_dom"/>
</dbReference>
<dbReference type="InterPro" id="IPR005467">
    <property type="entry name" value="His_kinase_dom"/>
</dbReference>
<dbReference type="SUPFAM" id="SSF55785">
    <property type="entry name" value="PYP-like sensor domain (PAS domain)"/>
    <property type="match status" value="1"/>
</dbReference>
<evidence type="ECO:0000256" key="9">
    <source>
        <dbReference type="ARBA" id="ARBA00022840"/>
    </source>
</evidence>